<dbReference type="InterPro" id="IPR018060">
    <property type="entry name" value="HTH_AraC"/>
</dbReference>
<dbReference type="Pfam" id="PF22200">
    <property type="entry name" value="ExsA_N"/>
    <property type="match status" value="1"/>
</dbReference>
<organism evidence="5 6">
    <name type="scientific">Mucilaginibacter gossypii</name>
    <dbReference type="NCBI Taxonomy" id="551996"/>
    <lineage>
        <taxon>Bacteria</taxon>
        <taxon>Pseudomonadati</taxon>
        <taxon>Bacteroidota</taxon>
        <taxon>Sphingobacteriia</taxon>
        <taxon>Sphingobacteriales</taxon>
        <taxon>Sphingobacteriaceae</taxon>
        <taxon>Mucilaginibacter</taxon>
    </lineage>
</organism>
<dbReference type="GO" id="GO:0003700">
    <property type="term" value="F:DNA-binding transcription factor activity"/>
    <property type="evidence" value="ECO:0007669"/>
    <property type="project" value="InterPro"/>
</dbReference>
<dbReference type="EMBL" id="FNCG01000022">
    <property type="protein sequence ID" value="SDI49355.1"/>
    <property type="molecule type" value="Genomic_DNA"/>
</dbReference>
<keyword evidence="2 5" id="KW-0238">DNA-binding</keyword>
<dbReference type="PANTHER" id="PTHR43280">
    <property type="entry name" value="ARAC-FAMILY TRANSCRIPTIONAL REGULATOR"/>
    <property type="match status" value="1"/>
</dbReference>
<accession>A0A1G8L0U8</accession>
<protein>
    <submittedName>
        <fullName evidence="5">AraC-type DNA-binding protein</fullName>
    </submittedName>
</protein>
<dbReference type="STRING" id="551996.SAMN05192573_1226"/>
<sequence>MPVSNTKTSPRILYSCYSQVSRAGEQFIADHVFGYILSGDSELYVNGKNYYFKQGDYRFLKRNELAKFVKHPPAGGEFKTITIGMDQTTLQSMSAELDLQADGQYSGESALFLRPNELFNNYIASLSPYMDKTGDEISPALTLHKVKEAVMILLETNPELKNILFDFSEPGKIDLAAFMAQNYRFNVDLNRFAYLTGRSLATFKRDFERIFNISPNRWIQQQRLKDAYFLIKEKKHKVSDVYINVGFKDLSHFSFAFKKAYGVAPSAV</sequence>
<keyword evidence="1" id="KW-0805">Transcription regulation</keyword>
<dbReference type="GO" id="GO:0043565">
    <property type="term" value="F:sequence-specific DNA binding"/>
    <property type="evidence" value="ECO:0007669"/>
    <property type="project" value="InterPro"/>
</dbReference>
<dbReference type="RefSeq" id="WP_091175194.1">
    <property type="nucleotide sequence ID" value="NZ_FNCG01000022.1"/>
</dbReference>
<evidence type="ECO:0000259" key="4">
    <source>
        <dbReference type="PROSITE" id="PS01124"/>
    </source>
</evidence>
<dbReference type="InterPro" id="IPR054015">
    <property type="entry name" value="ExsA-like_N"/>
</dbReference>
<evidence type="ECO:0000256" key="3">
    <source>
        <dbReference type="ARBA" id="ARBA00023163"/>
    </source>
</evidence>
<keyword evidence="3" id="KW-0804">Transcription</keyword>
<gene>
    <name evidence="5" type="ORF">SAMN05192573_1226</name>
</gene>
<dbReference type="PROSITE" id="PS01124">
    <property type="entry name" value="HTH_ARAC_FAMILY_2"/>
    <property type="match status" value="1"/>
</dbReference>
<dbReference type="PANTHER" id="PTHR43280:SF2">
    <property type="entry name" value="HTH-TYPE TRANSCRIPTIONAL REGULATOR EXSA"/>
    <property type="match status" value="1"/>
</dbReference>
<evidence type="ECO:0000313" key="5">
    <source>
        <dbReference type="EMBL" id="SDI49355.1"/>
    </source>
</evidence>
<reference evidence="6" key="1">
    <citation type="submission" date="2016-10" db="EMBL/GenBank/DDBJ databases">
        <authorList>
            <person name="Varghese N."/>
            <person name="Submissions S."/>
        </authorList>
    </citation>
    <scope>NUCLEOTIDE SEQUENCE [LARGE SCALE GENOMIC DNA]</scope>
    <source>
        <strain evidence="6">Gh-67</strain>
    </source>
</reference>
<evidence type="ECO:0000313" key="6">
    <source>
        <dbReference type="Proteomes" id="UP000199705"/>
    </source>
</evidence>
<dbReference type="SUPFAM" id="SSF46689">
    <property type="entry name" value="Homeodomain-like"/>
    <property type="match status" value="1"/>
</dbReference>
<dbReference type="Gene3D" id="1.10.10.60">
    <property type="entry name" value="Homeodomain-like"/>
    <property type="match status" value="1"/>
</dbReference>
<dbReference type="Pfam" id="PF12833">
    <property type="entry name" value="HTH_18"/>
    <property type="match status" value="1"/>
</dbReference>
<name>A0A1G8L0U8_9SPHI</name>
<evidence type="ECO:0000256" key="1">
    <source>
        <dbReference type="ARBA" id="ARBA00023015"/>
    </source>
</evidence>
<dbReference type="InterPro" id="IPR009057">
    <property type="entry name" value="Homeodomain-like_sf"/>
</dbReference>
<feature type="domain" description="HTH araC/xylS-type" evidence="4">
    <location>
        <begin position="173"/>
        <end position="268"/>
    </location>
</feature>
<dbReference type="AlphaFoldDB" id="A0A1G8L0U8"/>
<keyword evidence="6" id="KW-1185">Reference proteome</keyword>
<evidence type="ECO:0000256" key="2">
    <source>
        <dbReference type="ARBA" id="ARBA00023125"/>
    </source>
</evidence>
<proteinExistence type="predicted"/>
<dbReference type="Proteomes" id="UP000199705">
    <property type="component" value="Unassembled WGS sequence"/>
</dbReference>
<dbReference type="SMART" id="SM00342">
    <property type="entry name" value="HTH_ARAC"/>
    <property type="match status" value="1"/>
</dbReference>